<evidence type="ECO:0000313" key="2">
    <source>
        <dbReference type="EMBL" id="AQZ66463.1"/>
    </source>
</evidence>
<dbReference type="OrthoDB" id="7181050at2"/>
<dbReference type="PANTHER" id="PTHR11786">
    <property type="entry name" value="N-HYDROXYARYLAMINE O-ACETYLTRANSFERASE"/>
    <property type="match status" value="1"/>
</dbReference>
<evidence type="ECO:0000256" key="1">
    <source>
        <dbReference type="ARBA" id="ARBA00006547"/>
    </source>
</evidence>
<comment type="similarity">
    <text evidence="1">Belongs to the arylamine N-acetyltransferase family.</text>
</comment>
<dbReference type="Proteomes" id="UP000190797">
    <property type="component" value="Chromosome"/>
</dbReference>
<reference evidence="3" key="1">
    <citation type="journal article" date="2017" name="Med. Chem. Commun.">
        <title>Nonomuraea sp. ATCC 55076 harbours the largest actinomycete chromosome to date and the kistamicin biosynthetic gene cluster.</title>
        <authorList>
            <person name="Nazari B."/>
            <person name="Forneris C.C."/>
            <person name="Gibson M.I."/>
            <person name="Moon K."/>
            <person name="Schramma K.R."/>
            <person name="Seyedsayamdost M.R."/>
        </authorList>
    </citation>
    <scope>NUCLEOTIDE SEQUENCE [LARGE SCALE GENOMIC DNA]</scope>
    <source>
        <strain evidence="3">ATCC 55076</strain>
    </source>
</reference>
<organism evidence="2 3">
    <name type="scientific">[Actinomadura] parvosata subsp. kistnae</name>
    <dbReference type="NCBI Taxonomy" id="1909395"/>
    <lineage>
        <taxon>Bacteria</taxon>
        <taxon>Bacillati</taxon>
        <taxon>Actinomycetota</taxon>
        <taxon>Actinomycetes</taxon>
        <taxon>Streptosporangiales</taxon>
        <taxon>Streptosporangiaceae</taxon>
        <taxon>Nonomuraea</taxon>
    </lineage>
</organism>
<dbReference type="KEGG" id="noa:BKM31_37960"/>
<evidence type="ECO:0000313" key="3">
    <source>
        <dbReference type="Proteomes" id="UP000190797"/>
    </source>
</evidence>
<proteinExistence type="inferred from homology"/>
<accession>A0A1V0A8F6</accession>
<dbReference type="Gene3D" id="2.40.128.150">
    <property type="entry name" value="Cysteine proteinases"/>
    <property type="match status" value="1"/>
</dbReference>
<protein>
    <submittedName>
        <fullName evidence="2">Arylamine N-acetyltransferase</fullName>
    </submittedName>
</protein>
<dbReference type="InterPro" id="IPR001447">
    <property type="entry name" value="Arylamine_N-AcTrfase"/>
</dbReference>
<keyword evidence="2" id="KW-0808">Transferase</keyword>
<dbReference type="Pfam" id="PF00797">
    <property type="entry name" value="Acetyltransf_2"/>
    <property type="match status" value="1"/>
</dbReference>
<dbReference type="AlphaFoldDB" id="A0A1V0A8F6"/>
<dbReference type="EMBL" id="CP017717">
    <property type="protein sequence ID" value="AQZ66463.1"/>
    <property type="molecule type" value="Genomic_DNA"/>
</dbReference>
<dbReference type="InterPro" id="IPR038765">
    <property type="entry name" value="Papain-like_cys_pep_sf"/>
</dbReference>
<dbReference type="PANTHER" id="PTHR11786:SF0">
    <property type="entry name" value="ARYLAMINE N-ACETYLTRANSFERASE 4-RELATED"/>
    <property type="match status" value="1"/>
</dbReference>
<gene>
    <name evidence="2" type="ORF">BKM31_37960</name>
</gene>
<keyword evidence="3" id="KW-1185">Reference proteome</keyword>
<dbReference type="RefSeq" id="WP_080042745.1">
    <property type="nucleotide sequence ID" value="NZ_CP017717.1"/>
</dbReference>
<sequence length="284" mass="30363">MDTAAYLRRLGLPGLLTAPASAETLRVLHMAHVERVSYEALEIWLGRTTTVDPVESAERIIGGRGGYCYHLNGAFSQLARALGYDVTRHVGGVQGRGNEPGVSGNHLVLTVRGLPSDANPGGEWLVDLGLGDALHEPLPLVAGTYRQGPFTYVLRPSEVAPGGWRLDHDPAGSFAGMDFGMGAVEMSAFADKHVELTTSPESGFVRVATVQRRDAYGVDTLRGLALTRLGRGAHSVTLGTARDYYAALADVFLLPLDDVSAGEKDRLWRKVYAAHESWLAGGSA</sequence>
<name>A0A1V0A8F6_9ACTN</name>
<dbReference type="Gene3D" id="3.30.2140.10">
    <property type="entry name" value="Arylamine N-acetyltransferase"/>
    <property type="match status" value="1"/>
</dbReference>
<dbReference type="SUPFAM" id="SSF54001">
    <property type="entry name" value="Cysteine proteinases"/>
    <property type="match status" value="1"/>
</dbReference>
<dbReference type="GO" id="GO:0016407">
    <property type="term" value="F:acetyltransferase activity"/>
    <property type="evidence" value="ECO:0007669"/>
    <property type="project" value="InterPro"/>
</dbReference>
<dbReference type="STRING" id="1909395.BKM31_37960"/>